<dbReference type="PANTHER" id="PTHR35535">
    <property type="entry name" value="HEAT SHOCK PROTEIN HSLJ"/>
    <property type="match status" value="1"/>
</dbReference>
<feature type="domain" description="DUF306" evidence="2">
    <location>
        <begin position="146"/>
        <end position="244"/>
    </location>
</feature>
<feature type="chain" id="PRO_5040358382" evidence="1">
    <location>
        <begin position="24"/>
        <end position="252"/>
    </location>
</feature>
<dbReference type="AlphaFoldDB" id="A0A9Q4APY1"/>
<comment type="caution">
    <text evidence="3">The sequence shown here is derived from an EMBL/GenBank/DDBJ whole genome shotgun (WGS) entry which is preliminary data.</text>
</comment>
<dbReference type="InterPro" id="IPR038670">
    <property type="entry name" value="HslJ-like_sf"/>
</dbReference>
<dbReference type="InterPro" id="IPR005184">
    <property type="entry name" value="DUF306_Meta_HslJ"/>
</dbReference>
<sequence length="252" mass="26084">MRMQNLIRVVAALLVGLASPVWAAGVTIDGSVSYRERMALPPDAWLTVTLVTLPTASPVAGASADIPAKGQVPISFVLNIHDALNTAASYGLVAEISSGGRVIFRNPVPTPVTPGAGQTPTIVVNYAPERLEEPPPPLPDTGLVEILWTVTSIGGKPVSGTRPLTLSIAADHRAGGSGGCNNYFTEASITEDGISFGATAATRMACAPQIMDQEAAYFTALAAVASYERDEQGLRLHDAAGVPLIGLVEATE</sequence>
<gene>
    <name evidence="3" type="ORF">NF348_10725</name>
</gene>
<protein>
    <submittedName>
        <fullName evidence="3">META domain-containing protein</fullName>
    </submittedName>
</protein>
<reference evidence="3" key="1">
    <citation type="submission" date="2022-06" db="EMBL/GenBank/DDBJ databases">
        <title>Devosia sp. XJ19-45 genome assembly.</title>
        <authorList>
            <person name="Li B."/>
            <person name="Cai M."/>
            <person name="Nie G."/>
            <person name="Li W."/>
        </authorList>
    </citation>
    <scope>NUCLEOTIDE SEQUENCE</scope>
    <source>
        <strain evidence="3">XJ19-45</strain>
    </source>
</reference>
<dbReference type="Pfam" id="PF03724">
    <property type="entry name" value="META"/>
    <property type="match status" value="1"/>
</dbReference>
<evidence type="ECO:0000256" key="1">
    <source>
        <dbReference type="SAM" id="SignalP"/>
    </source>
</evidence>
<evidence type="ECO:0000313" key="3">
    <source>
        <dbReference type="EMBL" id="MCP8887581.1"/>
    </source>
</evidence>
<dbReference type="RefSeq" id="WP_254674651.1">
    <property type="nucleotide sequence ID" value="NZ_JAMWDU010000003.1"/>
</dbReference>
<dbReference type="Pfam" id="PF09619">
    <property type="entry name" value="YscW"/>
    <property type="match status" value="1"/>
</dbReference>
<dbReference type="InterPro" id="IPR039366">
    <property type="entry name" value="Pilotin"/>
</dbReference>
<keyword evidence="4" id="KW-1185">Reference proteome</keyword>
<proteinExistence type="predicted"/>
<accession>A0A9Q4APY1</accession>
<dbReference type="Proteomes" id="UP001060275">
    <property type="component" value="Unassembled WGS sequence"/>
</dbReference>
<evidence type="ECO:0000259" key="2">
    <source>
        <dbReference type="Pfam" id="PF03724"/>
    </source>
</evidence>
<evidence type="ECO:0000313" key="4">
    <source>
        <dbReference type="Proteomes" id="UP001060275"/>
    </source>
</evidence>
<feature type="signal peptide" evidence="1">
    <location>
        <begin position="1"/>
        <end position="23"/>
    </location>
</feature>
<organism evidence="3 4">
    <name type="scientific">Devosia ureilytica</name>
    <dbReference type="NCBI Taxonomy" id="2952754"/>
    <lineage>
        <taxon>Bacteria</taxon>
        <taxon>Pseudomonadati</taxon>
        <taxon>Pseudomonadota</taxon>
        <taxon>Alphaproteobacteria</taxon>
        <taxon>Hyphomicrobiales</taxon>
        <taxon>Devosiaceae</taxon>
        <taxon>Devosia</taxon>
    </lineage>
</organism>
<dbReference type="EMBL" id="JAMWDU010000003">
    <property type="protein sequence ID" value="MCP8887581.1"/>
    <property type="molecule type" value="Genomic_DNA"/>
</dbReference>
<keyword evidence="1" id="KW-0732">Signal</keyword>
<name>A0A9Q4APY1_9HYPH</name>
<dbReference type="InterPro" id="IPR053147">
    <property type="entry name" value="Hsp_HslJ-like"/>
</dbReference>
<dbReference type="Gene3D" id="2.40.128.270">
    <property type="match status" value="1"/>
</dbReference>
<dbReference type="PANTHER" id="PTHR35535:SF1">
    <property type="entry name" value="HEAT SHOCK PROTEIN HSLJ"/>
    <property type="match status" value="1"/>
</dbReference>